<proteinExistence type="predicted"/>
<dbReference type="RefSeq" id="XP_035660935.1">
    <property type="nucleotide sequence ID" value="XM_035805042.1"/>
</dbReference>
<evidence type="ECO:0000313" key="9">
    <source>
        <dbReference type="RefSeq" id="XP_035660935.1"/>
    </source>
</evidence>
<evidence type="ECO:0000256" key="1">
    <source>
        <dbReference type="ARBA" id="ARBA00004141"/>
    </source>
</evidence>
<evidence type="ECO:0000256" key="3">
    <source>
        <dbReference type="ARBA" id="ARBA00022989"/>
    </source>
</evidence>
<dbReference type="KEGG" id="bfo:118405537"/>
<feature type="compositionally biased region" description="Polar residues" evidence="5">
    <location>
        <begin position="100"/>
        <end position="111"/>
    </location>
</feature>
<dbReference type="Gene3D" id="1.20.1070.10">
    <property type="entry name" value="Rhodopsin 7-helix transmembrane proteins"/>
    <property type="match status" value="1"/>
</dbReference>
<gene>
    <name evidence="9" type="primary">LOC118405537</name>
</gene>
<sequence length="129" mass="14497">MGEIQFFFVGGDYRKALRALFVLLPLLGLTNLLFFVDPQDGGVGENIFQIFNALLQSTQGLVVSIIYCFTNDEVKSVIRDRMNRQKQPLTNKTVLSATNCHRRSAQSTTCTPGRDPDVRIQRSERSSVV</sequence>
<evidence type="ECO:0000256" key="5">
    <source>
        <dbReference type="SAM" id="MobiDB-lite"/>
    </source>
</evidence>
<keyword evidence="8" id="KW-1185">Reference proteome</keyword>
<dbReference type="PROSITE" id="PS50261">
    <property type="entry name" value="G_PROTEIN_RECEP_F2_4"/>
    <property type="match status" value="1"/>
</dbReference>
<keyword evidence="2 6" id="KW-0812">Transmembrane</keyword>
<keyword evidence="4 6" id="KW-0472">Membrane</keyword>
<feature type="region of interest" description="Disordered" evidence="5">
    <location>
        <begin position="100"/>
        <end position="129"/>
    </location>
</feature>
<dbReference type="PANTHER" id="PTHR45620">
    <property type="entry name" value="PDF RECEPTOR-LIKE PROTEIN-RELATED"/>
    <property type="match status" value="1"/>
</dbReference>
<evidence type="ECO:0000256" key="4">
    <source>
        <dbReference type="ARBA" id="ARBA00023136"/>
    </source>
</evidence>
<dbReference type="GO" id="GO:0007166">
    <property type="term" value="P:cell surface receptor signaling pathway"/>
    <property type="evidence" value="ECO:0007669"/>
    <property type="project" value="InterPro"/>
</dbReference>
<feature type="transmembrane region" description="Helical" evidence="6">
    <location>
        <begin position="47"/>
        <end position="69"/>
    </location>
</feature>
<dbReference type="Pfam" id="PF00002">
    <property type="entry name" value="7tm_2"/>
    <property type="match status" value="1"/>
</dbReference>
<feature type="transmembrane region" description="Helical" evidence="6">
    <location>
        <begin position="16"/>
        <end position="35"/>
    </location>
</feature>
<dbReference type="GO" id="GO:0016020">
    <property type="term" value="C:membrane"/>
    <property type="evidence" value="ECO:0007669"/>
    <property type="project" value="UniProtKB-SubCell"/>
</dbReference>
<feature type="compositionally biased region" description="Basic and acidic residues" evidence="5">
    <location>
        <begin position="114"/>
        <end position="129"/>
    </location>
</feature>
<dbReference type="InterPro" id="IPR017981">
    <property type="entry name" value="GPCR_2-like_7TM"/>
</dbReference>
<dbReference type="OMA" id="FFFVGGD"/>
<evidence type="ECO:0000256" key="6">
    <source>
        <dbReference type="SAM" id="Phobius"/>
    </source>
</evidence>
<accession>A0A9J7HMC1</accession>
<dbReference type="GO" id="GO:0004930">
    <property type="term" value="F:G protein-coupled receptor activity"/>
    <property type="evidence" value="ECO:0007669"/>
    <property type="project" value="InterPro"/>
</dbReference>
<keyword evidence="3 6" id="KW-1133">Transmembrane helix</keyword>
<dbReference type="PANTHER" id="PTHR45620:SF40">
    <property type="entry name" value="CORTICOTROPIN-RELEASING FACTOR RECEPTOR 2-LIKE ISOFORM X1"/>
    <property type="match status" value="1"/>
</dbReference>
<dbReference type="InterPro" id="IPR017983">
    <property type="entry name" value="GPCR_2_secretin-like_CS"/>
</dbReference>
<organism evidence="8 9">
    <name type="scientific">Branchiostoma floridae</name>
    <name type="common">Florida lancelet</name>
    <name type="synonym">Amphioxus</name>
    <dbReference type="NCBI Taxonomy" id="7739"/>
    <lineage>
        <taxon>Eukaryota</taxon>
        <taxon>Metazoa</taxon>
        <taxon>Chordata</taxon>
        <taxon>Cephalochordata</taxon>
        <taxon>Leptocardii</taxon>
        <taxon>Amphioxiformes</taxon>
        <taxon>Branchiostomatidae</taxon>
        <taxon>Branchiostoma</taxon>
    </lineage>
</organism>
<dbReference type="InterPro" id="IPR050332">
    <property type="entry name" value="GPCR_2"/>
</dbReference>
<dbReference type="PROSITE" id="PS00650">
    <property type="entry name" value="G_PROTEIN_RECEP_F2_2"/>
    <property type="match status" value="1"/>
</dbReference>
<reference evidence="8" key="1">
    <citation type="journal article" date="2020" name="Nat. Ecol. Evol.">
        <title>Deeply conserved synteny resolves early events in vertebrate evolution.</title>
        <authorList>
            <person name="Simakov O."/>
            <person name="Marletaz F."/>
            <person name="Yue J.X."/>
            <person name="O'Connell B."/>
            <person name="Jenkins J."/>
            <person name="Brandt A."/>
            <person name="Calef R."/>
            <person name="Tung C.H."/>
            <person name="Huang T.K."/>
            <person name="Schmutz J."/>
            <person name="Satoh N."/>
            <person name="Yu J.K."/>
            <person name="Putnam N.H."/>
            <person name="Green R.E."/>
            <person name="Rokhsar D.S."/>
        </authorList>
    </citation>
    <scope>NUCLEOTIDE SEQUENCE [LARGE SCALE GENOMIC DNA]</scope>
    <source>
        <strain evidence="8">S238N-H82</strain>
    </source>
</reference>
<dbReference type="AlphaFoldDB" id="A0A9J7HMC1"/>
<evidence type="ECO:0000259" key="7">
    <source>
        <dbReference type="PROSITE" id="PS50261"/>
    </source>
</evidence>
<dbReference type="InterPro" id="IPR000832">
    <property type="entry name" value="GPCR_2_secretin-like"/>
</dbReference>
<name>A0A9J7HMC1_BRAFL</name>
<evidence type="ECO:0000313" key="8">
    <source>
        <dbReference type="Proteomes" id="UP000001554"/>
    </source>
</evidence>
<reference evidence="9" key="2">
    <citation type="submission" date="2025-08" db="UniProtKB">
        <authorList>
            <consortium name="RefSeq"/>
        </authorList>
    </citation>
    <scope>IDENTIFICATION</scope>
    <source>
        <strain evidence="9">S238N-H82</strain>
        <tissue evidence="9">Testes</tissue>
    </source>
</reference>
<dbReference type="OrthoDB" id="6022368at2759"/>
<dbReference type="GeneID" id="118405537"/>
<dbReference type="Proteomes" id="UP000001554">
    <property type="component" value="Chromosome 18"/>
</dbReference>
<dbReference type="PRINTS" id="PR00249">
    <property type="entry name" value="GPCRSECRETIN"/>
</dbReference>
<evidence type="ECO:0000256" key="2">
    <source>
        <dbReference type="ARBA" id="ARBA00022692"/>
    </source>
</evidence>
<feature type="domain" description="G-protein coupled receptors family 2 profile 2" evidence="7">
    <location>
        <begin position="1"/>
        <end position="71"/>
    </location>
</feature>
<protein>
    <submittedName>
        <fullName evidence="9">Corticotropin-releasing factor receptor 1-like</fullName>
    </submittedName>
</protein>
<comment type="subcellular location">
    <subcellularLocation>
        <location evidence="1">Membrane</location>
        <topology evidence="1">Multi-pass membrane protein</topology>
    </subcellularLocation>
</comment>